<feature type="transmembrane region" description="Helical" evidence="1">
    <location>
        <begin position="77"/>
        <end position="96"/>
    </location>
</feature>
<organism evidence="2 3">
    <name type="scientific">Colocasia esculenta</name>
    <name type="common">Wild taro</name>
    <name type="synonym">Arum esculentum</name>
    <dbReference type="NCBI Taxonomy" id="4460"/>
    <lineage>
        <taxon>Eukaryota</taxon>
        <taxon>Viridiplantae</taxon>
        <taxon>Streptophyta</taxon>
        <taxon>Embryophyta</taxon>
        <taxon>Tracheophyta</taxon>
        <taxon>Spermatophyta</taxon>
        <taxon>Magnoliopsida</taxon>
        <taxon>Liliopsida</taxon>
        <taxon>Araceae</taxon>
        <taxon>Aroideae</taxon>
        <taxon>Colocasieae</taxon>
        <taxon>Colocasia</taxon>
    </lineage>
</organism>
<sequence length="141" mass="15494">MFYVVFEIGFLVALACTVVLLAHVFDSAGSAGVIFGLTRVVIEAFTMFPLLCRSECELQESVAVVAGCACCERSCGFARAAVGFVLGLHFLLLWLVRDWLSLLSLVREAHPLLSSGRDSLSQEFVVGRSWWRLVRRALPAV</sequence>
<keyword evidence="1" id="KW-1133">Transmembrane helix</keyword>
<feature type="transmembrane region" description="Helical" evidence="1">
    <location>
        <begin position="31"/>
        <end position="51"/>
    </location>
</feature>
<gene>
    <name evidence="2" type="ORF">Taro_043702</name>
</gene>
<protein>
    <submittedName>
        <fullName evidence="2">Uncharacterized protein</fullName>
    </submittedName>
</protein>
<evidence type="ECO:0000313" key="2">
    <source>
        <dbReference type="EMBL" id="MQM10806.1"/>
    </source>
</evidence>
<evidence type="ECO:0000256" key="1">
    <source>
        <dbReference type="SAM" id="Phobius"/>
    </source>
</evidence>
<evidence type="ECO:0000313" key="3">
    <source>
        <dbReference type="Proteomes" id="UP000652761"/>
    </source>
</evidence>
<keyword evidence="1" id="KW-0472">Membrane</keyword>
<comment type="caution">
    <text evidence="2">The sequence shown here is derived from an EMBL/GenBank/DDBJ whole genome shotgun (WGS) entry which is preliminary data.</text>
</comment>
<proteinExistence type="predicted"/>
<dbReference type="EMBL" id="NMUH01004783">
    <property type="protein sequence ID" value="MQM10806.1"/>
    <property type="molecule type" value="Genomic_DNA"/>
</dbReference>
<keyword evidence="1" id="KW-0812">Transmembrane</keyword>
<dbReference type="AlphaFoldDB" id="A0A843WSR2"/>
<accession>A0A843WSR2</accession>
<name>A0A843WSR2_COLES</name>
<reference evidence="2" key="1">
    <citation type="submission" date="2017-07" db="EMBL/GenBank/DDBJ databases">
        <title>Taro Niue Genome Assembly and Annotation.</title>
        <authorList>
            <person name="Atibalentja N."/>
            <person name="Keating K."/>
            <person name="Fields C.J."/>
        </authorList>
    </citation>
    <scope>NUCLEOTIDE SEQUENCE</scope>
    <source>
        <strain evidence="2">Niue_2</strain>
        <tissue evidence="2">Leaf</tissue>
    </source>
</reference>
<keyword evidence="3" id="KW-1185">Reference proteome</keyword>
<feature type="transmembrane region" description="Helical" evidence="1">
    <location>
        <begin position="5"/>
        <end position="25"/>
    </location>
</feature>
<dbReference type="Proteomes" id="UP000652761">
    <property type="component" value="Unassembled WGS sequence"/>
</dbReference>